<protein>
    <submittedName>
        <fullName evidence="1">Uncharacterized protein</fullName>
    </submittedName>
</protein>
<sequence length="132" mass="15013">MSDALNIQIDGTHYKRLKMQPLELAYLVGGTPCFTKLAKYLVRDKGDRRINLDKAIHCIKIEEQINETATYHVLDCYPTLSNYAKKDQAQMVINMYSDDPFIQAALKAMLNQDYRAAVLEVEALKRSLDGGE</sequence>
<dbReference type="EMBL" id="PP895363">
    <property type="protein sequence ID" value="XCI78146.1"/>
    <property type="molecule type" value="Genomic_DNA"/>
</dbReference>
<reference evidence="1" key="1">
    <citation type="submission" date="2024-06" db="EMBL/GenBank/DDBJ databases">
        <title>High activity and specificity of bacteriophage cocktails against carbapenem-resistant Klebsiella pneumoniae belonging to high-risk clones CG258 and ST307.</title>
        <authorList>
            <person name="Jimenez Quiceno J."/>
            <person name="Salazar Ospina L."/>
            <person name="Tellez Carrasquilla S."/>
        </authorList>
    </citation>
    <scope>NUCLEOTIDE SEQUENCE</scope>
</reference>
<evidence type="ECO:0000313" key="1">
    <source>
        <dbReference type="EMBL" id="XCI78146.1"/>
    </source>
</evidence>
<name>A0AAU8HZS5_9CAUD</name>
<organism evidence="1">
    <name type="scientific">Klebsiella phage FKP3</name>
    <dbReference type="NCBI Taxonomy" id="3231233"/>
    <lineage>
        <taxon>Viruses</taxon>
        <taxon>Duplodnaviria</taxon>
        <taxon>Heunggongvirae</taxon>
        <taxon>Uroviricota</taxon>
        <taxon>Caudoviricetes</taxon>
        <taxon>Stephanstirmvirinae</taxon>
        <taxon>Justusliebigvirus</taxon>
    </lineage>
</organism>
<accession>A0AAU8HZS5</accession>
<proteinExistence type="predicted"/>